<dbReference type="SMART" id="SM00186">
    <property type="entry name" value="FBG"/>
    <property type="match status" value="1"/>
</dbReference>
<dbReference type="Proteomes" id="UP001164746">
    <property type="component" value="Chromosome 8"/>
</dbReference>
<dbReference type="InterPro" id="IPR002181">
    <property type="entry name" value="Fibrinogen_a/b/g_C_dom"/>
</dbReference>
<dbReference type="Pfam" id="PF00147">
    <property type="entry name" value="Fibrinogen_C"/>
    <property type="match status" value="1"/>
</dbReference>
<protein>
    <submittedName>
        <fullName evidence="2">FGL1-like protein</fullName>
    </submittedName>
</protein>
<name>A0ABY7EUJ4_MYAAR</name>
<organism evidence="2 3">
    <name type="scientific">Mya arenaria</name>
    <name type="common">Soft-shell clam</name>
    <dbReference type="NCBI Taxonomy" id="6604"/>
    <lineage>
        <taxon>Eukaryota</taxon>
        <taxon>Metazoa</taxon>
        <taxon>Spiralia</taxon>
        <taxon>Lophotrochozoa</taxon>
        <taxon>Mollusca</taxon>
        <taxon>Bivalvia</taxon>
        <taxon>Autobranchia</taxon>
        <taxon>Heteroconchia</taxon>
        <taxon>Euheterodonta</taxon>
        <taxon>Imparidentia</taxon>
        <taxon>Neoheterodontei</taxon>
        <taxon>Myida</taxon>
        <taxon>Myoidea</taxon>
        <taxon>Myidae</taxon>
        <taxon>Mya</taxon>
    </lineage>
</organism>
<dbReference type="InterPro" id="IPR050373">
    <property type="entry name" value="Fibrinogen_C-term_domain"/>
</dbReference>
<dbReference type="SUPFAM" id="SSF56496">
    <property type="entry name" value="Fibrinogen C-terminal domain-like"/>
    <property type="match status" value="1"/>
</dbReference>
<evidence type="ECO:0000313" key="3">
    <source>
        <dbReference type="Proteomes" id="UP001164746"/>
    </source>
</evidence>
<dbReference type="InterPro" id="IPR036056">
    <property type="entry name" value="Fibrinogen-like_C"/>
</dbReference>
<accession>A0ABY7EUJ4</accession>
<keyword evidence="3" id="KW-1185">Reference proteome</keyword>
<gene>
    <name evidence="2" type="ORF">MAR_026792</name>
</gene>
<evidence type="ECO:0000259" key="1">
    <source>
        <dbReference type="PROSITE" id="PS51406"/>
    </source>
</evidence>
<dbReference type="PROSITE" id="PS51406">
    <property type="entry name" value="FIBRINOGEN_C_2"/>
    <property type="match status" value="1"/>
</dbReference>
<reference evidence="2" key="1">
    <citation type="submission" date="2022-11" db="EMBL/GenBank/DDBJ databases">
        <title>Centuries of genome instability and evolution in soft-shell clam transmissible cancer (bioRxiv).</title>
        <authorList>
            <person name="Hart S.F.M."/>
            <person name="Yonemitsu M.A."/>
            <person name="Giersch R.M."/>
            <person name="Beal B.F."/>
            <person name="Arriagada G."/>
            <person name="Davis B.W."/>
            <person name="Ostrander E.A."/>
            <person name="Goff S.P."/>
            <person name="Metzger M.J."/>
        </authorList>
    </citation>
    <scope>NUCLEOTIDE SEQUENCE</scope>
    <source>
        <strain evidence="2">MELC-2E11</strain>
        <tissue evidence="2">Siphon/mantle</tissue>
    </source>
</reference>
<feature type="non-terminal residue" evidence="2">
    <location>
        <position position="198"/>
    </location>
</feature>
<dbReference type="PANTHER" id="PTHR19143">
    <property type="entry name" value="FIBRINOGEN/TENASCIN/ANGIOPOEITIN"/>
    <property type="match status" value="1"/>
</dbReference>
<dbReference type="Gene3D" id="3.90.215.10">
    <property type="entry name" value="Gamma Fibrinogen, chain A, domain 1"/>
    <property type="match status" value="1"/>
</dbReference>
<proteinExistence type="predicted"/>
<dbReference type="EMBL" id="CP111019">
    <property type="protein sequence ID" value="WAR12612.1"/>
    <property type="molecule type" value="Genomic_DNA"/>
</dbReference>
<feature type="domain" description="Fibrinogen C-terminal" evidence="1">
    <location>
        <begin position="45"/>
        <end position="172"/>
    </location>
</feature>
<sequence>RNNSCECNKGILLKLDVDSSKTSGVFVGETENKIEIFEDGDFKRYLVTPEKQDCLELYQGGYRTDGVYQIRQPSGEAVYVWCDMADGGWTVILRRQDGSEDFNRGWDEYVSGFGNLSGEYWLGLESIHLLTVHDSSLKVYADTNDINQYYSQQHATSSYNTSYQLHIGSSYGVYFIYFFSINCHTIGEITPLAHCSWA</sequence>
<dbReference type="InterPro" id="IPR014716">
    <property type="entry name" value="Fibrinogen_a/b/g_C_1"/>
</dbReference>
<evidence type="ECO:0000313" key="2">
    <source>
        <dbReference type="EMBL" id="WAR12612.1"/>
    </source>
</evidence>